<dbReference type="InterPro" id="IPR015422">
    <property type="entry name" value="PyrdxlP-dep_Trfase_small"/>
</dbReference>
<evidence type="ECO:0000256" key="5">
    <source>
        <dbReference type="ARBA" id="ARBA00022576"/>
    </source>
</evidence>
<dbReference type="FunFam" id="3.40.640.10:FF:000099">
    <property type="entry name" value="LL-diaminopimelate aminotransferase, chloroplastic"/>
    <property type="match status" value="1"/>
</dbReference>
<dbReference type="GO" id="GO:0009089">
    <property type="term" value="P:lysine biosynthetic process via diaminopimelate"/>
    <property type="evidence" value="ECO:0007669"/>
    <property type="project" value="UniProtKB-UniPathway"/>
</dbReference>
<dbReference type="UniPathway" id="UPA00034">
    <property type="reaction ID" value="UER00466"/>
</dbReference>
<evidence type="ECO:0000256" key="4">
    <source>
        <dbReference type="ARBA" id="ARBA00018052"/>
    </source>
</evidence>
<dbReference type="GO" id="GO:0010285">
    <property type="term" value="F:L,L-diaminopimelate aminotransferase activity"/>
    <property type="evidence" value="ECO:0007669"/>
    <property type="project" value="UniProtKB-EC"/>
</dbReference>
<dbReference type="EMBL" id="WBKB01000002">
    <property type="protein sequence ID" value="KAB1644209.1"/>
    <property type="molecule type" value="Genomic_DNA"/>
</dbReference>
<feature type="domain" description="Aminotransferase class I/classII large" evidence="10">
    <location>
        <begin position="33"/>
        <end position="397"/>
    </location>
</feature>
<keyword evidence="5 11" id="KW-0032">Aminotransferase</keyword>
<evidence type="ECO:0000256" key="8">
    <source>
        <dbReference type="ARBA" id="ARBA00051934"/>
    </source>
</evidence>
<comment type="catalytic activity">
    <reaction evidence="8">
        <text>(2S,6S)-2,6-diaminopimelate + 2-oxoglutarate = (S)-2,3,4,5-tetrahydrodipicolinate + L-glutamate + H2O + H(+)</text>
        <dbReference type="Rhea" id="RHEA:23988"/>
        <dbReference type="ChEBI" id="CHEBI:15377"/>
        <dbReference type="ChEBI" id="CHEBI:15378"/>
        <dbReference type="ChEBI" id="CHEBI:16810"/>
        <dbReference type="ChEBI" id="CHEBI:16845"/>
        <dbReference type="ChEBI" id="CHEBI:29985"/>
        <dbReference type="ChEBI" id="CHEBI:57609"/>
        <dbReference type="EC" id="2.6.1.83"/>
    </reaction>
</comment>
<dbReference type="AlphaFoldDB" id="A0A7J5BDI0"/>
<evidence type="ECO:0000256" key="1">
    <source>
        <dbReference type="ARBA" id="ARBA00001933"/>
    </source>
</evidence>
<evidence type="ECO:0000313" key="11">
    <source>
        <dbReference type="EMBL" id="KAB1644209.1"/>
    </source>
</evidence>
<evidence type="ECO:0000256" key="6">
    <source>
        <dbReference type="ARBA" id="ARBA00022679"/>
    </source>
</evidence>
<dbReference type="SUPFAM" id="SSF53383">
    <property type="entry name" value="PLP-dependent transferases"/>
    <property type="match status" value="1"/>
</dbReference>
<dbReference type="InterPro" id="IPR015421">
    <property type="entry name" value="PyrdxlP-dep_Trfase_major"/>
</dbReference>
<reference evidence="11 12" key="1">
    <citation type="submission" date="2019-09" db="EMBL/GenBank/DDBJ databases">
        <title>Phylogeny of genus Pseudoclavibacter and closely related genus.</title>
        <authorList>
            <person name="Li Y."/>
        </authorList>
    </citation>
    <scope>NUCLEOTIDE SEQUENCE [LARGE SCALE GENOMIC DNA]</scope>
    <source>
        <strain evidence="11 12">KCTC 13959</strain>
    </source>
</reference>
<dbReference type="PANTHER" id="PTHR43144">
    <property type="entry name" value="AMINOTRANSFERASE"/>
    <property type="match status" value="1"/>
</dbReference>
<keyword evidence="6 11" id="KW-0808">Transferase</keyword>
<evidence type="ECO:0000259" key="10">
    <source>
        <dbReference type="Pfam" id="PF00155"/>
    </source>
</evidence>
<dbReference type="InterPro" id="IPR015424">
    <property type="entry name" value="PyrdxlP-dep_Trfase"/>
</dbReference>
<evidence type="ECO:0000256" key="2">
    <source>
        <dbReference type="ARBA" id="ARBA00004982"/>
    </source>
</evidence>
<dbReference type="Gene3D" id="3.90.1150.10">
    <property type="entry name" value="Aspartate Aminotransferase, domain 1"/>
    <property type="match status" value="1"/>
</dbReference>
<keyword evidence="12" id="KW-1185">Reference proteome</keyword>
<protein>
    <recommendedName>
        <fullName evidence="4 9">LL-diaminopimelate aminotransferase</fullName>
        <ecNumber evidence="3 9">2.6.1.83</ecNumber>
    </recommendedName>
</protein>
<dbReference type="CDD" id="cd00609">
    <property type="entry name" value="AAT_like"/>
    <property type="match status" value="1"/>
</dbReference>
<dbReference type="Gene3D" id="3.40.640.10">
    <property type="entry name" value="Type I PLP-dependent aspartate aminotransferase-like (Major domain)"/>
    <property type="match status" value="1"/>
</dbReference>
<organism evidence="11 12">
    <name type="scientific">Gulosibacter chungangensis</name>
    <dbReference type="NCBI Taxonomy" id="979746"/>
    <lineage>
        <taxon>Bacteria</taxon>
        <taxon>Bacillati</taxon>
        <taxon>Actinomycetota</taxon>
        <taxon>Actinomycetes</taxon>
        <taxon>Micrococcales</taxon>
        <taxon>Microbacteriaceae</taxon>
        <taxon>Gulosibacter</taxon>
    </lineage>
</organism>
<evidence type="ECO:0000256" key="7">
    <source>
        <dbReference type="ARBA" id="ARBA00022898"/>
    </source>
</evidence>
<gene>
    <name evidence="11" type="ORF">F8O05_05410</name>
</gene>
<accession>A0A7J5BDI0</accession>
<dbReference type="RefSeq" id="WP_158051712.1">
    <property type="nucleotide sequence ID" value="NZ_WBKB01000002.1"/>
</dbReference>
<dbReference type="EC" id="2.6.1.83" evidence="3 9"/>
<dbReference type="GO" id="GO:0030170">
    <property type="term" value="F:pyridoxal phosphate binding"/>
    <property type="evidence" value="ECO:0007669"/>
    <property type="project" value="UniProtKB-UniRule"/>
</dbReference>
<proteinExistence type="inferred from homology"/>
<dbReference type="Pfam" id="PF00155">
    <property type="entry name" value="Aminotran_1_2"/>
    <property type="match status" value="1"/>
</dbReference>
<evidence type="ECO:0000313" key="12">
    <source>
        <dbReference type="Proteomes" id="UP000433493"/>
    </source>
</evidence>
<comment type="cofactor">
    <cofactor evidence="1">
        <name>pyridoxal 5'-phosphate</name>
        <dbReference type="ChEBI" id="CHEBI:597326"/>
    </cofactor>
</comment>
<dbReference type="OrthoDB" id="199743at2"/>
<dbReference type="HAMAP" id="MF_01642">
    <property type="entry name" value="DapL_aminotrans_1"/>
    <property type="match status" value="1"/>
</dbReference>
<name>A0A7J5BDI0_9MICO</name>
<evidence type="ECO:0000256" key="3">
    <source>
        <dbReference type="ARBA" id="ARBA00013138"/>
    </source>
</evidence>
<comment type="caution">
    <text evidence="11">The sequence shown here is derived from an EMBL/GenBank/DDBJ whole genome shotgun (WGS) entry which is preliminary data.</text>
</comment>
<dbReference type="InterPro" id="IPR019942">
    <property type="entry name" value="DapL/ALD1"/>
</dbReference>
<dbReference type="NCBIfam" id="TIGR03542">
    <property type="entry name" value="DAPAT_plant"/>
    <property type="match status" value="1"/>
</dbReference>
<evidence type="ECO:0000256" key="9">
    <source>
        <dbReference type="NCBIfam" id="TIGR03542"/>
    </source>
</evidence>
<sequence>MINQHYGKIPPAYLFSEVATRVKQYQDEHPSAEILRLGIGDVTRPLAAAVADTLQRAASEQATTIGFRGYGPEQGYLFLREAIVAGEYAPLGAPISPDEIFVGDGSKTDTAGIQELFAADATVAVSDPVYPVYVDSNALSGRLGECTNGRWDNLTYLECTEENDYRPSIPETPVDLVYLCSPNNPTGTTLSRENLERWVDWARATGAVILFDVAYRAFIKDDSVPRSIYEIPGAEEVAIEFGSFSKTAGFTGLRCSWTVVPRALHRDGASLHTMWSRRHATKFNGTPYIVQRAAEAIYSEAGSRQVQTDLDYYLRNAGLIRDALLNNGVPAVGGLNSPYVWFRCPGGLDSWTFFDALLQEAQIVGTPGVGFGPAGADHFRLSAFGSYEDTREAVTRLAAIIPTYSPSLIRSEN</sequence>
<dbReference type="Proteomes" id="UP000433493">
    <property type="component" value="Unassembled WGS sequence"/>
</dbReference>
<dbReference type="InterPro" id="IPR004839">
    <property type="entry name" value="Aminotransferase_I/II_large"/>
</dbReference>
<comment type="pathway">
    <text evidence="2">Amino-acid biosynthesis; L-lysine biosynthesis via DAP pathway; LL-2,6-diaminopimelate from (S)-tetrahydrodipicolinate (aminotransferase route): step 1/1.</text>
</comment>
<keyword evidence="7" id="KW-0663">Pyridoxal phosphate</keyword>